<dbReference type="PANTHER" id="PTHR30598">
    <property type="entry name" value="NITRATE REDUCTASE PRIVATE CHAPERONE, REDOX ENZYME MATURATION PROTEIN REMP FAMILY"/>
    <property type="match status" value="1"/>
</dbReference>
<evidence type="ECO:0000256" key="7">
    <source>
        <dbReference type="ARBA" id="ARBA00022982"/>
    </source>
</evidence>
<dbReference type="InterPro" id="IPR023234">
    <property type="entry name" value="NarG-like_domain"/>
</dbReference>
<dbReference type="GO" id="GO:0042128">
    <property type="term" value="P:nitrate assimilation"/>
    <property type="evidence" value="ECO:0007669"/>
    <property type="project" value="UniProtKB-KW"/>
</dbReference>
<dbReference type="STRING" id="1236220.SAMN04488112_11765"/>
<dbReference type="InterPro" id="IPR036197">
    <property type="entry name" value="NarG-like_sf"/>
</dbReference>
<evidence type="ECO:0000259" key="15">
    <source>
        <dbReference type="Pfam" id="PF02665"/>
    </source>
</evidence>
<feature type="transmembrane region" description="Helical" evidence="14">
    <location>
        <begin position="6"/>
        <end position="26"/>
    </location>
</feature>
<evidence type="ECO:0000256" key="1">
    <source>
        <dbReference type="ARBA" id="ARBA00004651"/>
    </source>
</evidence>
<reference evidence="16 17" key="1">
    <citation type="submission" date="2016-10" db="EMBL/GenBank/DDBJ databases">
        <authorList>
            <person name="de Groot N.N."/>
        </authorList>
    </citation>
    <scope>NUCLEOTIDE SEQUENCE [LARGE SCALE GENOMIC DNA]</scope>
    <source>
        <strain evidence="16 17">DSM 45514</strain>
    </source>
</reference>
<dbReference type="NCBIfam" id="TIGR00351">
    <property type="entry name" value="narI"/>
    <property type="match status" value="1"/>
</dbReference>
<feature type="binding site" description="axial binding residue" evidence="13">
    <location>
        <position position="206"/>
    </location>
    <ligand>
        <name>heme b</name>
        <dbReference type="ChEBI" id="CHEBI:60344"/>
        <label>1</label>
    </ligand>
    <ligandPart>
        <name>Fe</name>
        <dbReference type="ChEBI" id="CHEBI:18248"/>
    </ligandPart>
</feature>
<keyword evidence="17" id="KW-1185">Reference proteome</keyword>
<feature type="domain" description="NarG-like" evidence="15">
    <location>
        <begin position="5"/>
        <end position="225"/>
    </location>
</feature>
<dbReference type="GO" id="GO:0009325">
    <property type="term" value="C:nitrate reductase complex"/>
    <property type="evidence" value="ECO:0007669"/>
    <property type="project" value="InterPro"/>
</dbReference>
<evidence type="ECO:0000256" key="8">
    <source>
        <dbReference type="ARBA" id="ARBA00022989"/>
    </source>
</evidence>
<evidence type="ECO:0000256" key="10">
    <source>
        <dbReference type="ARBA" id="ARBA00023004"/>
    </source>
</evidence>
<dbReference type="RefSeq" id="WP_091571732.1">
    <property type="nucleotide sequence ID" value="NZ_FMZA01000017.1"/>
</dbReference>
<keyword evidence="11" id="KW-0534">Nitrate assimilation</keyword>
<comment type="subcellular location">
    <subcellularLocation>
        <location evidence="1">Cell membrane</location>
        <topology evidence="1">Multi-pass membrane protein</topology>
    </subcellularLocation>
</comment>
<keyword evidence="12 14" id="KW-0472">Membrane</keyword>
<dbReference type="GO" id="GO:0046872">
    <property type="term" value="F:metal ion binding"/>
    <property type="evidence" value="ECO:0007669"/>
    <property type="project" value="UniProtKB-KW"/>
</dbReference>
<proteinExistence type="predicted"/>
<keyword evidence="10 13" id="KW-0408">Iron</keyword>
<keyword evidence="3" id="KW-1003">Cell membrane</keyword>
<evidence type="ECO:0000256" key="12">
    <source>
        <dbReference type="ARBA" id="ARBA00023136"/>
    </source>
</evidence>
<protein>
    <submittedName>
        <fullName evidence="16">Respiratory nitrate reductase gamma subunit</fullName>
    </submittedName>
</protein>
<feature type="binding site" description="axial binding residue" evidence="13">
    <location>
        <position position="66"/>
    </location>
    <ligand>
        <name>heme b</name>
        <dbReference type="ChEBI" id="CHEBI:60344"/>
        <label>2</label>
    </ligand>
    <ligandPart>
        <name>Fe</name>
        <dbReference type="ChEBI" id="CHEBI:18248"/>
    </ligandPart>
</feature>
<dbReference type="FunFam" id="1.20.950.20:FF:000001">
    <property type="entry name" value="Respiratory nitrate reductase subunit gamma"/>
    <property type="match status" value="1"/>
</dbReference>
<feature type="transmembrane region" description="Helical" evidence="14">
    <location>
        <begin position="47"/>
        <end position="74"/>
    </location>
</feature>
<sequence length="238" mass="27078">MNGWNQFLWIIYPYIVITIFITGHFYRLNHYPFSWTSKSSEFLEKRTLRWGSLLFHWGIIFVIVGHVAGLLVPISVYQGLGISDEAYHMMALSAGGIAGLSTLIGAFILMVRRFRVKRVRATSSVGDRVAIVLILIVLFTGLTATGTNAVGQTGFDYRTTINPWIRGILTFQPDASLMTAVPVAFKIHILAALSLFAVWPFTRLVHVFSFPLTYLRRRYVIYRQRRPSCERKSDKTVV</sequence>
<feature type="transmembrane region" description="Helical" evidence="14">
    <location>
        <begin position="187"/>
        <end position="215"/>
    </location>
</feature>
<dbReference type="GO" id="GO:0005886">
    <property type="term" value="C:plasma membrane"/>
    <property type="evidence" value="ECO:0007669"/>
    <property type="project" value="UniProtKB-SubCell"/>
</dbReference>
<accession>A0A1G6PNL0</accession>
<evidence type="ECO:0000256" key="6">
    <source>
        <dbReference type="ARBA" id="ARBA00022723"/>
    </source>
</evidence>
<feature type="transmembrane region" description="Helical" evidence="14">
    <location>
        <begin position="129"/>
        <end position="150"/>
    </location>
</feature>
<feature type="binding site" description="axial binding residue" evidence="13">
    <location>
        <position position="56"/>
    </location>
    <ligand>
        <name>heme b</name>
        <dbReference type="ChEBI" id="CHEBI:60344"/>
        <label>1</label>
    </ligand>
    <ligandPart>
        <name>Fe</name>
        <dbReference type="ChEBI" id="CHEBI:18248"/>
    </ligandPart>
</feature>
<feature type="transmembrane region" description="Helical" evidence="14">
    <location>
        <begin position="86"/>
        <end position="109"/>
    </location>
</feature>
<dbReference type="InterPro" id="IPR051936">
    <property type="entry name" value="Heme-iron_electron_transfer"/>
</dbReference>
<evidence type="ECO:0000256" key="3">
    <source>
        <dbReference type="ARBA" id="ARBA00022475"/>
    </source>
</evidence>
<dbReference type="Pfam" id="PF02665">
    <property type="entry name" value="Nitrate_red_gam"/>
    <property type="match status" value="1"/>
</dbReference>
<evidence type="ECO:0000256" key="2">
    <source>
        <dbReference type="ARBA" id="ARBA00022448"/>
    </source>
</evidence>
<dbReference type="PANTHER" id="PTHR30598:SF3">
    <property type="entry name" value="RESPIRATORY NITRATE REDUCTASE 1 GAMMA CHAIN"/>
    <property type="match status" value="1"/>
</dbReference>
<keyword evidence="6" id="KW-0479">Metal-binding</keyword>
<dbReference type="Proteomes" id="UP000199387">
    <property type="component" value="Unassembled WGS sequence"/>
</dbReference>
<dbReference type="GO" id="GO:0019645">
    <property type="term" value="P:anaerobic electron transport chain"/>
    <property type="evidence" value="ECO:0007669"/>
    <property type="project" value="TreeGrafter"/>
</dbReference>
<evidence type="ECO:0000256" key="11">
    <source>
        <dbReference type="ARBA" id="ARBA00023063"/>
    </source>
</evidence>
<dbReference type="SUPFAM" id="SSF103501">
    <property type="entry name" value="Respiratory nitrate reductase 1 gamma chain"/>
    <property type="match status" value="1"/>
</dbReference>
<dbReference type="AlphaFoldDB" id="A0A1G6PNL0"/>
<keyword evidence="2" id="KW-0813">Transport</keyword>
<evidence type="ECO:0000256" key="14">
    <source>
        <dbReference type="SAM" id="Phobius"/>
    </source>
</evidence>
<dbReference type="EMBL" id="FMZA01000017">
    <property type="protein sequence ID" value="SDC81648.1"/>
    <property type="molecule type" value="Genomic_DNA"/>
</dbReference>
<evidence type="ECO:0000313" key="17">
    <source>
        <dbReference type="Proteomes" id="UP000199387"/>
    </source>
</evidence>
<dbReference type="GO" id="GO:0009055">
    <property type="term" value="F:electron transfer activity"/>
    <property type="evidence" value="ECO:0007669"/>
    <property type="project" value="TreeGrafter"/>
</dbReference>
<evidence type="ECO:0000256" key="4">
    <source>
        <dbReference type="ARBA" id="ARBA00022617"/>
    </source>
</evidence>
<gene>
    <name evidence="16" type="ORF">SAMN04488112_11765</name>
</gene>
<dbReference type="InterPro" id="IPR003816">
    <property type="entry name" value="Nitrate_red_gam"/>
</dbReference>
<keyword evidence="4 13" id="KW-0349">Heme</keyword>
<keyword evidence="5 14" id="KW-0812">Transmembrane</keyword>
<keyword evidence="8 14" id="KW-1133">Transmembrane helix</keyword>
<dbReference type="OrthoDB" id="9788113at2"/>
<keyword evidence="7" id="KW-0249">Electron transport</keyword>
<organism evidence="16 17">
    <name type="scientific">Melghirimyces thermohalophilus</name>
    <dbReference type="NCBI Taxonomy" id="1236220"/>
    <lineage>
        <taxon>Bacteria</taxon>
        <taxon>Bacillati</taxon>
        <taxon>Bacillota</taxon>
        <taxon>Bacilli</taxon>
        <taxon>Bacillales</taxon>
        <taxon>Thermoactinomycetaceae</taxon>
        <taxon>Melghirimyces</taxon>
    </lineage>
</organism>
<name>A0A1G6PNL0_9BACL</name>
<feature type="binding site" description="axial binding residue" evidence="13">
    <location>
        <position position="188"/>
    </location>
    <ligand>
        <name>heme b</name>
        <dbReference type="ChEBI" id="CHEBI:60344"/>
        <label>1</label>
    </ligand>
    <ligandPart>
        <name>Fe</name>
        <dbReference type="ChEBI" id="CHEBI:18248"/>
    </ligandPart>
</feature>
<evidence type="ECO:0000313" key="16">
    <source>
        <dbReference type="EMBL" id="SDC81648.1"/>
    </source>
</evidence>
<evidence type="ECO:0000256" key="13">
    <source>
        <dbReference type="PIRSR" id="PIRSR603816-1"/>
    </source>
</evidence>
<evidence type="ECO:0000256" key="9">
    <source>
        <dbReference type="ARBA" id="ARBA00023002"/>
    </source>
</evidence>
<keyword evidence="9" id="KW-0560">Oxidoreductase</keyword>
<evidence type="ECO:0000256" key="5">
    <source>
        <dbReference type="ARBA" id="ARBA00022692"/>
    </source>
</evidence>
<dbReference type="GO" id="GO:0020037">
    <property type="term" value="F:heme binding"/>
    <property type="evidence" value="ECO:0007669"/>
    <property type="project" value="TreeGrafter"/>
</dbReference>
<dbReference type="GO" id="GO:0008940">
    <property type="term" value="F:nitrate reductase activity"/>
    <property type="evidence" value="ECO:0007669"/>
    <property type="project" value="InterPro"/>
</dbReference>
<dbReference type="Gene3D" id="1.20.950.20">
    <property type="entry name" value="Transmembrane di-heme cytochromes, Chain C"/>
    <property type="match status" value="1"/>
</dbReference>